<dbReference type="RefSeq" id="WP_284383208.1">
    <property type="nucleotide sequence ID" value="NZ_BSNM01000016.1"/>
</dbReference>
<evidence type="ECO:0000256" key="7">
    <source>
        <dbReference type="ARBA" id="ARBA00022679"/>
    </source>
</evidence>
<evidence type="ECO:0000256" key="3">
    <source>
        <dbReference type="ARBA" id="ARBA00005790"/>
    </source>
</evidence>
<dbReference type="InterPro" id="IPR017665">
    <property type="entry name" value="Guanylate_kinase"/>
</dbReference>
<dbReference type="EMBL" id="BSNM01000016">
    <property type="protein sequence ID" value="GLQ33007.1"/>
    <property type="molecule type" value="Genomic_DNA"/>
</dbReference>
<comment type="subcellular location">
    <subcellularLocation>
        <location evidence="2 13">Cytoplasm</location>
    </subcellularLocation>
</comment>
<dbReference type="HAMAP" id="MF_00328">
    <property type="entry name" value="Guanylate_kinase"/>
    <property type="match status" value="1"/>
</dbReference>
<reference evidence="15" key="2">
    <citation type="submission" date="2023-01" db="EMBL/GenBank/DDBJ databases">
        <title>Draft genome sequence of Litoribrevibacter albus strain NBRC 110071.</title>
        <authorList>
            <person name="Sun Q."/>
            <person name="Mori K."/>
        </authorList>
    </citation>
    <scope>NUCLEOTIDE SEQUENCE</scope>
    <source>
        <strain evidence="15">NBRC 110071</strain>
    </source>
</reference>
<keyword evidence="6 13" id="KW-0963">Cytoplasm</keyword>
<evidence type="ECO:0000256" key="9">
    <source>
        <dbReference type="ARBA" id="ARBA00022777"/>
    </source>
</evidence>
<dbReference type="GO" id="GO:0004385">
    <property type="term" value="F:GMP kinase activity"/>
    <property type="evidence" value="ECO:0007669"/>
    <property type="project" value="UniProtKB-UniRule"/>
</dbReference>
<dbReference type="FunFam" id="3.30.63.10:FF:000002">
    <property type="entry name" value="Guanylate kinase 1"/>
    <property type="match status" value="1"/>
</dbReference>
<keyword evidence="7 13" id="KW-0808">Transferase</keyword>
<evidence type="ECO:0000256" key="8">
    <source>
        <dbReference type="ARBA" id="ARBA00022741"/>
    </source>
</evidence>
<evidence type="ECO:0000256" key="10">
    <source>
        <dbReference type="ARBA" id="ARBA00022840"/>
    </source>
</evidence>
<dbReference type="GO" id="GO:0005829">
    <property type="term" value="C:cytosol"/>
    <property type="evidence" value="ECO:0007669"/>
    <property type="project" value="TreeGrafter"/>
</dbReference>
<evidence type="ECO:0000256" key="13">
    <source>
        <dbReference type="HAMAP-Rule" id="MF_00328"/>
    </source>
</evidence>
<evidence type="ECO:0000256" key="5">
    <source>
        <dbReference type="ARBA" id="ARBA00016296"/>
    </source>
</evidence>
<comment type="similarity">
    <text evidence="3 13">Belongs to the guanylate kinase family.</text>
</comment>
<keyword evidence="8 13" id="KW-0547">Nucleotide-binding</keyword>
<dbReference type="PROSITE" id="PS50052">
    <property type="entry name" value="GUANYLATE_KINASE_2"/>
    <property type="match status" value="1"/>
</dbReference>
<proteinExistence type="inferred from homology"/>
<comment type="catalytic activity">
    <reaction evidence="12 13">
        <text>GMP + ATP = GDP + ADP</text>
        <dbReference type="Rhea" id="RHEA:20780"/>
        <dbReference type="ChEBI" id="CHEBI:30616"/>
        <dbReference type="ChEBI" id="CHEBI:58115"/>
        <dbReference type="ChEBI" id="CHEBI:58189"/>
        <dbReference type="ChEBI" id="CHEBI:456216"/>
        <dbReference type="EC" id="2.7.4.8"/>
    </reaction>
</comment>
<protein>
    <recommendedName>
        <fullName evidence="5 13">Guanylate kinase</fullName>
        <ecNumber evidence="4 13">2.7.4.8</ecNumber>
    </recommendedName>
    <alternativeName>
        <fullName evidence="11 13">GMP kinase</fullName>
    </alternativeName>
</protein>
<dbReference type="Gene3D" id="3.30.63.10">
    <property type="entry name" value="Guanylate Kinase phosphate binding domain"/>
    <property type="match status" value="1"/>
</dbReference>
<dbReference type="PANTHER" id="PTHR23117">
    <property type="entry name" value="GUANYLATE KINASE-RELATED"/>
    <property type="match status" value="1"/>
</dbReference>
<evidence type="ECO:0000256" key="12">
    <source>
        <dbReference type="ARBA" id="ARBA00048594"/>
    </source>
</evidence>
<dbReference type="PANTHER" id="PTHR23117:SF13">
    <property type="entry name" value="GUANYLATE KINASE"/>
    <property type="match status" value="1"/>
</dbReference>
<evidence type="ECO:0000313" key="15">
    <source>
        <dbReference type="EMBL" id="GLQ33007.1"/>
    </source>
</evidence>
<feature type="domain" description="Guanylate kinase-like" evidence="14">
    <location>
        <begin position="4"/>
        <end position="182"/>
    </location>
</feature>
<dbReference type="FunFam" id="3.40.50.300:FF:000855">
    <property type="entry name" value="Guanylate kinase"/>
    <property type="match status" value="1"/>
</dbReference>
<accession>A0AA37SBF2</accession>
<dbReference type="InterPro" id="IPR008144">
    <property type="entry name" value="Guanylate_kin-like_dom"/>
</dbReference>
<evidence type="ECO:0000313" key="16">
    <source>
        <dbReference type="Proteomes" id="UP001161389"/>
    </source>
</evidence>
<feature type="binding site" evidence="13">
    <location>
        <begin position="11"/>
        <end position="18"/>
    </location>
    <ligand>
        <name>ATP</name>
        <dbReference type="ChEBI" id="CHEBI:30616"/>
    </ligand>
</feature>
<gene>
    <name evidence="13 15" type="primary">gmk</name>
    <name evidence="15" type="ORF">GCM10007876_34860</name>
</gene>
<keyword evidence="10 13" id="KW-0067">ATP-binding</keyword>
<evidence type="ECO:0000256" key="6">
    <source>
        <dbReference type="ARBA" id="ARBA00022490"/>
    </source>
</evidence>
<dbReference type="SMART" id="SM00072">
    <property type="entry name" value="GuKc"/>
    <property type="match status" value="1"/>
</dbReference>
<dbReference type="NCBIfam" id="TIGR03263">
    <property type="entry name" value="guanyl_kin"/>
    <property type="match status" value="1"/>
</dbReference>
<dbReference type="InterPro" id="IPR008145">
    <property type="entry name" value="GK/Ca_channel_bsu"/>
</dbReference>
<dbReference type="Gene3D" id="3.40.50.300">
    <property type="entry name" value="P-loop containing nucleotide triphosphate hydrolases"/>
    <property type="match status" value="1"/>
</dbReference>
<evidence type="ECO:0000259" key="14">
    <source>
        <dbReference type="PROSITE" id="PS50052"/>
    </source>
</evidence>
<dbReference type="SUPFAM" id="SSF52540">
    <property type="entry name" value="P-loop containing nucleoside triphosphate hydrolases"/>
    <property type="match status" value="1"/>
</dbReference>
<dbReference type="AlphaFoldDB" id="A0AA37SBF2"/>
<dbReference type="EC" id="2.7.4.8" evidence="4 13"/>
<evidence type="ECO:0000256" key="2">
    <source>
        <dbReference type="ARBA" id="ARBA00004496"/>
    </source>
</evidence>
<dbReference type="Proteomes" id="UP001161389">
    <property type="component" value="Unassembled WGS sequence"/>
</dbReference>
<comment type="caution">
    <text evidence="15">The sequence shown here is derived from an EMBL/GenBank/DDBJ whole genome shotgun (WGS) entry which is preliminary data.</text>
</comment>
<dbReference type="GO" id="GO:0005524">
    <property type="term" value="F:ATP binding"/>
    <property type="evidence" value="ECO:0007669"/>
    <property type="project" value="UniProtKB-UniRule"/>
</dbReference>
<keyword evidence="9 13" id="KW-0418">Kinase</keyword>
<keyword evidence="16" id="KW-1185">Reference proteome</keyword>
<dbReference type="InterPro" id="IPR027417">
    <property type="entry name" value="P-loop_NTPase"/>
</dbReference>
<organism evidence="15 16">
    <name type="scientific">Litoribrevibacter albus</name>
    <dbReference type="NCBI Taxonomy" id="1473156"/>
    <lineage>
        <taxon>Bacteria</taxon>
        <taxon>Pseudomonadati</taxon>
        <taxon>Pseudomonadota</taxon>
        <taxon>Gammaproteobacteria</taxon>
        <taxon>Oceanospirillales</taxon>
        <taxon>Oceanospirillaceae</taxon>
        <taxon>Litoribrevibacter</taxon>
    </lineage>
</organism>
<comment type="function">
    <text evidence="1 13">Essential for recycling GMP and indirectly, cGMP.</text>
</comment>
<evidence type="ECO:0000256" key="11">
    <source>
        <dbReference type="ARBA" id="ARBA00030128"/>
    </source>
</evidence>
<evidence type="ECO:0000256" key="1">
    <source>
        <dbReference type="ARBA" id="ARBA00003531"/>
    </source>
</evidence>
<dbReference type="Pfam" id="PF00625">
    <property type="entry name" value="Guanylate_kin"/>
    <property type="match status" value="1"/>
</dbReference>
<sequence length="204" mass="22775">MKRGSLFIISAPSGAGKTSLVAKLVASQPEIEVSVSHTTRPMRPGEENGVHYHFVSKAEFEAEINNSNFLEFAEVFGNYYGTSQKVVEQKLAQGIDVILEIDWQGAEQVRRLVPEAISIFIVPPSIDELRSRLTNRGQDADDVIARRLSEAQTEMSHYLEFDYLVVNDDFETALSQLQAIFTANRLTIDKQQSAQQVLMADLLA</sequence>
<dbReference type="InterPro" id="IPR020590">
    <property type="entry name" value="Guanylate_kinase_CS"/>
</dbReference>
<name>A0AA37SBF2_9GAMM</name>
<reference evidence="15" key="1">
    <citation type="journal article" date="2014" name="Int. J. Syst. Evol. Microbiol.">
        <title>Complete genome sequence of Corynebacterium casei LMG S-19264T (=DSM 44701T), isolated from a smear-ripened cheese.</title>
        <authorList>
            <consortium name="US DOE Joint Genome Institute (JGI-PGF)"/>
            <person name="Walter F."/>
            <person name="Albersmeier A."/>
            <person name="Kalinowski J."/>
            <person name="Ruckert C."/>
        </authorList>
    </citation>
    <scope>NUCLEOTIDE SEQUENCE</scope>
    <source>
        <strain evidence="15">NBRC 110071</strain>
    </source>
</reference>
<dbReference type="CDD" id="cd00071">
    <property type="entry name" value="GMPK"/>
    <property type="match status" value="1"/>
</dbReference>
<dbReference type="PROSITE" id="PS00856">
    <property type="entry name" value="GUANYLATE_KINASE_1"/>
    <property type="match status" value="1"/>
</dbReference>
<evidence type="ECO:0000256" key="4">
    <source>
        <dbReference type="ARBA" id="ARBA00012961"/>
    </source>
</evidence>